<name>R2SCE3_9ENTE</name>
<keyword evidence="3" id="KW-0859">Xylose metabolism</keyword>
<dbReference type="PATRIC" id="fig|1158607.3.peg.2839"/>
<comment type="caution">
    <text evidence="4">The sequence shown here is derived from an EMBL/GenBank/DDBJ whole genome shotgun (WGS) entry which is preliminary data.</text>
</comment>
<comment type="similarity">
    <text evidence="2">Belongs to the ROK (NagC/XylR) family.</text>
</comment>
<dbReference type="Pfam" id="PF00480">
    <property type="entry name" value="ROK"/>
    <property type="match status" value="1"/>
</dbReference>
<dbReference type="PANTHER" id="PTHR18964:SF149">
    <property type="entry name" value="BIFUNCTIONAL UDP-N-ACETYLGLUCOSAMINE 2-EPIMERASE_N-ACETYLMANNOSAMINE KINASE"/>
    <property type="match status" value="1"/>
</dbReference>
<dbReference type="STRING" id="160454.RV10_GL003325"/>
<reference evidence="4 5" key="1">
    <citation type="submission" date="2013-02" db="EMBL/GenBank/DDBJ databases">
        <title>The Genome Sequence of Enterococcus pallens BAA-351.</title>
        <authorList>
            <consortium name="The Broad Institute Genome Sequencing Platform"/>
            <consortium name="The Broad Institute Genome Sequencing Center for Infectious Disease"/>
            <person name="Earl A.M."/>
            <person name="Gilmore M.S."/>
            <person name="Lebreton F."/>
            <person name="Walker B."/>
            <person name="Young S.K."/>
            <person name="Zeng Q."/>
            <person name="Gargeya S."/>
            <person name="Fitzgerald M."/>
            <person name="Haas B."/>
            <person name="Abouelleil A."/>
            <person name="Alvarado L."/>
            <person name="Arachchi H.M."/>
            <person name="Berlin A.M."/>
            <person name="Chapman S.B."/>
            <person name="Dewar J."/>
            <person name="Goldberg J."/>
            <person name="Griggs A."/>
            <person name="Gujja S."/>
            <person name="Hansen M."/>
            <person name="Howarth C."/>
            <person name="Imamovic A."/>
            <person name="Larimer J."/>
            <person name="McCowan C."/>
            <person name="Murphy C."/>
            <person name="Neiman D."/>
            <person name="Pearson M."/>
            <person name="Priest M."/>
            <person name="Roberts A."/>
            <person name="Saif S."/>
            <person name="Shea T."/>
            <person name="Sisk P."/>
            <person name="Sykes S."/>
            <person name="Wortman J."/>
            <person name="Nusbaum C."/>
            <person name="Birren B."/>
        </authorList>
    </citation>
    <scope>NUCLEOTIDE SEQUENCE [LARGE SCALE GENOMIC DNA]</scope>
    <source>
        <strain evidence="4 5">ATCC BAA-351</strain>
    </source>
</reference>
<dbReference type="PANTHER" id="PTHR18964">
    <property type="entry name" value="ROK (REPRESSOR, ORF, KINASE) FAMILY"/>
    <property type="match status" value="1"/>
</dbReference>
<comment type="function">
    <text evidence="1">Transcriptional repressor of xylose-utilizing enzymes.</text>
</comment>
<dbReference type="InterPro" id="IPR036390">
    <property type="entry name" value="WH_DNA-bd_sf"/>
</dbReference>
<evidence type="ECO:0000313" key="4">
    <source>
        <dbReference type="EMBL" id="EOH93205.1"/>
    </source>
</evidence>
<dbReference type="OrthoDB" id="6501901at2"/>
<protein>
    <recommendedName>
        <fullName evidence="6">ROK family protein</fullName>
    </recommendedName>
</protein>
<dbReference type="InterPro" id="IPR000600">
    <property type="entry name" value="ROK"/>
</dbReference>
<dbReference type="AlphaFoldDB" id="R2SCE3"/>
<sequence>MPEEMNPIREKNLQRLSRFLFEQGSAIKPKMAEETGISTVTVNSLVKDLVKQSIFIEGELIQQRFGRPAVEYHFNYDLAHYLLIIIEEVNGTTLLTHKIVNLNKQESRYGSLALDKLTKADLLEKLKEVIHSANVPITSIGISIPGKIFQGTLISSWKEELNDWNIVEDLAKLTDAPIHVQNDAHLFTLGYSLNQDIMEGNTIVGVYYPPYSMPGVTILSDGQLIEGEKSLAGEAKFLPFLMDLKLPVSEETFLKNLVNLVSIYNVVIAPKYFVIFAGEASLSKLSHTLTQNETLLQQPNKPHFNFDDQVADSIETGLFWLVSQEINF</sequence>
<keyword evidence="3" id="KW-0119">Carbohydrate metabolism</keyword>
<gene>
    <name evidence="4" type="ORF">UAU_02848</name>
</gene>
<dbReference type="EMBL" id="AJAQ01000018">
    <property type="protein sequence ID" value="EOH93205.1"/>
    <property type="molecule type" value="Genomic_DNA"/>
</dbReference>
<dbReference type="eggNOG" id="COG1940">
    <property type="taxonomic scope" value="Bacteria"/>
</dbReference>
<dbReference type="GO" id="GO:0042732">
    <property type="term" value="P:D-xylose metabolic process"/>
    <property type="evidence" value="ECO:0007669"/>
    <property type="project" value="UniProtKB-KW"/>
</dbReference>
<dbReference type="SUPFAM" id="SSF46785">
    <property type="entry name" value="Winged helix' DNA-binding domain"/>
    <property type="match status" value="1"/>
</dbReference>
<dbReference type="HOGENOM" id="CLU_067512_0_0_9"/>
<evidence type="ECO:0000256" key="3">
    <source>
        <dbReference type="ARBA" id="ARBA00022629"/>
    </source>
</evidence>
<keyword evidence="5" id="KW-1185">Reference proteome</keyword>
<evidence type="ECO:0000256" key="1">
    <source>
        <dbReference type="ARBA" id="ARBA00002486"/>
    </source>
</evidence>
<dbReference type="RefSeq" id="WP_010757831.1">
    <property type="nucleotide sequence ID" value="NZ_ASWD01000001.1"/>
</dbReference>
<dbReference type="SUPFAM" id="SSF53067">
    <property type="entry name" value="Actin-like ATPase domain"/>
    <property type="match status" value="1"/>
</dbReference>
<organism evidence="4 5">
    <name type="scientific">Enterococcus pallens ATCC BAA-351</name>
    <dbReference type="NCBI Taxonomy" id="1158607"/>
    <lineage>
        <taxon>Bacteria</taxon>
        <taxon>Bacillati</taxon>
        <taxon>Bacillota</taxon>
        <taxon>Bacilli</taxon>
        <taxon>Lactobacillales</taxon>
        <taxon>Enterococcaceae</taxon>
        <taxon>Enterococcus</taxon>
    </lineage>
</organism>
<dbReference type="Proteomes" id="UP000013782">
    <property type="component" value="Unassembled WGS sequence"/>
</dbReference>
<dbReference type="InterPro" id="IPR043129">
    <property type="entry name" value="ATPase_NBD"/>
</dbReference>
<dbReference type="InterPro" id="IPR036388">
    <property type="entry name" value="WH-like_DNA-bd_sf"/>
</dbReference>
<evidence type="ECO:0000313" key="5">
    <source>
        <dbReference type="Proteomes" id="UP000013782"/>
    </source>
</evidence>
<dbReference type="Gene3D" id="3.30.420.40">
    <property type="match status" value="1"/>
</dbReference>
<dbReference type="Gene3D" id="1.10.10.10">
    <property type="entry name" value="Winged helix-like DNA-binding domain superfamily/Winged helix DNA-binding domain"/>
    <property type="match status" value="1"/>
</dbReference>
<evidence type="ECO:0008006" key="6">
    <source>
        <dbReference type="Google" id="ProtNLM"/>
    </source>
</evidence>
<accession>R2SCE3</accession>
<evidence type="ECO:0000256" key="2">
    <source>
        <dbReference type="ARBA" id="ARBA00006479"/>
    </source>
</evidence>
<proteinExistence type="inferred from homology"/>